<name>A0AAP5N0N6_9BACL</name>
<dbReference type="Proteomes" id="UP001259239">
    <property type="component" value="Unassembled WGS sequence"/>
</dbReference>
<evidence type="ECO:0000313" key="2">
    <source>
        <dbReference type="Proteomes" id="UP001259239"/>
    </source>
</evidence>
<sequence>MAAAGVFLITAIALFVPPYIGMADNGDYFRVLYSNGLYFNAPDYDSQYLGYFVK</sequence>
<dbReference type="AlphaFoldDB" id="A0AAP5N0N6"/>
<reference evidence="1" key="2">
    <citation type="submission" date="2023-03" db="EMBL/GenBank/DDBJ databases">
        <authorList>
            <person name="Obshta O."/>
            <person name="Zabrodski M.W."/>
            <person name="Soomro T."/>
            <person name="Wilson G."/>
            <person name="Masood F."/>
            <person name="Thebeau J."/>
            <person name="Bezerra Da Silva M.C."/>
            <person name="Raza F."/>
            <person name="Biganski S."/>
            <person name="Jose M."/>
            <person name="Camilli M."/>
            <person name="Kozii I.V."/>
            <person name="Kozii R.V."/>
            <person name="Simko E."/>
            <person name="Wood S.C."/>
        </authorList>
    </citation>
    <scope>NUCLEOTIDE SEQUENCE</scope>
    <source>
        <strain evidence="1">PL001</strain>
    </source>
</reference>
<comment type="caution">
    <text evidence="1">The sequence shown here is derived from an EMBL/GenBank/DDBJ whole genome shotgun (WGS) entry which is preliminary data.</text>
</comment>
<accession>A0AAP5N0N6</accession>
<dbReference type="RefSeq" id="WP_174567575.1">
    <property type="nucleotide sequence ID" value="NZ_CBCRXL010000006.1"/>
</dbReference>
<gene>
    <name evidence="1" type="ORF">P7H09_02080</name>
</gene>
<protein>
    <submittedName>
        <fullName evidence="1">Uncharacterized protein</fullName>
    </submittedName>
</protein>
<organism evidence="1 2">
    <name type="scientific">Paenibacillus larvae</name>
    <dbReference type="NCBI Taxonomy" id="1464"/>
    <lineage>
        <taxon>Bacteria</taxon>
        <taxon>Bacillati</taxon>
        <taxon>Bacillota</taxon>
        <taxon>Bacilli</taxon>
        <taxon>Bacillales</taxon>
        <taxon>Paenibacillaceae</taxon>
        <taxon>Paenibacillus</taxon>
    </lineage>
</organism>
<proteinExistence type="predicted"/>
<reference evidence="1" key="1">
    <citation type="journal article" date="2023" name="J. Vet. Diagn. Invest.">
        <title>Oxytetracycline-resistant Paenibacillus larvae identified in commercial beekeeping operations in Saskatchewan using pooled honey sampling.</title>
        <authorList>
            <person name="Obshta O."/>
            <person name="Zabrodski M.W."/>
            <person name="Soomro T."/>
            <person name="Wilson G."/>
            <person name="Masood F."/>
            <person name="Thebeau J."/>
            <person name="Silva M.C.B."/>
            <person name="Biganski S."/>
            <person name="Kozii I.V."/>
            <person name="Koziy R.V."/>
            <person name="Raza M.F."/>
            <person name="Jose M.S."/>
            <person name="Simko E."/>
            <person name="Wood S.C."/>
        </authorList>
    </citation>
    <scope>NUCLEOTIDE SEQUENCE</scope>
    <source>
        <strain evidence="1">PL001</strain>
    </source>
</reference>
<dbReference type="EMBL" id="JARQGV010000004">
    <property type="protein sequence ID" value="MDT2250197.1"/>
    <property type="molecule type" value="Genomic_DNA"/>
</dbReference>
<evidence type="ECO:0000313" key="1">
    <source>
        <dbReference type="EMBL" id="MDT2250197.1"/>
    </source>
</evidence>